<evidence type="ECO:0000313" key="7">
    <source>
        <dbReference type="EMBL" id="ELR73081.1"/>
    </source>
</evidence>
<accession>L8JVK1</accession>
<reference evidence="7 8" key="1">
    <citation type="submission" date="2012-12" db="EMBL/GenBank/DDBJ databases">
        <title>Genome assembly of Fulvivirga imtechensis AK7.</title>
        <authorList>
            <person name="Nupur N."/>
            <person name="Khatri I."/>
            <person name="Kumar R."/>
            <person name="Subramanian S."/>
            <person name="Pinnaka A."/>
        </authorList>
    </citation>
    <scope>NUCLEOTIDE SEQUENCE [LARGE SCALE GENOMIC DNA]</scope>
    <source>
        <strain evidence="7 8">AK7</strain>
    </source>
</reference>
<gene>
    <name evidence="6" type="primary">glsA</name>
    <name evidence="7" type="ORF">C900_05716</name>
</gene>
<protein>
    <recommendedName>
        <fullName evidence="3 6">Glutaminase</fullName>
        <ecNumber evidence="3 6">3.5.1.2</ecNumber>
    </recommendedName>
</protein>
<evidence type="ECO:0000256" key="1">
    <source>
        <dbReference type="ARBA" id="ARBA00011076"/>
    </source>
</evidence>
<feature type="binding site" evidence="6">
    <location>
        <position position="260"/>
    </location>
    <ligand>
        <name>substrate</name>
    </ligand>
</feature>
<dbReference type="STRING" id="1237149.C900_05716"/>
<evidence type="ECO:0000313" key="8">
    <source>
        <dbReference type="Proteomes" id="UP000011135"/>
    </source>
</evidence>
<name>L8JVK1_9BACT</name>
<dbReference type="Pfam" id="PF04960">
    <property type="entry name" value="Glutaminase"/>
    <property type="match status" value="1"/>
</dbReference>
<dbReference type="PATRIC" id="fig|1237149.3.peg.794"/>
<keyword evidence="8" id="KW-1185">Reference proteome</keyword>
<feature type="binding site" evidence="6">
    <location>
        <position position="190"/>
    </location>
    <ligand>
        <name>substrate</name>
    </ligand>
</feature>
<dbReference type="GO" id="GO:0006537">
    <property type="term" value="P:glutamate biosynthetic process"/>
    <property type="evidence" value="ECO:0007669"/>
    <property type="project" value="TreeGrafter"/>
</dbReference>
<keyword evidence="4 6" id="KW-0378">Hydrolase</keyword>
<feature type="binding site" evidence="6">
    <location>
        <position position="242"/>
    </location>
    <ligand>
        <name>substrate</name>
    </ligand>
</feature>
<dbReference type="EMBL" id="AMZN01000009">
    <property type="protein sequence ID" value="ELR73081.1"/>
    <property type="molecule type" value="Genomic_DNA"/>
</dbReference>
<dbReference type="EC" id="3.5.1.2" evidence="3 6"/>
<dbReference type="FunFam" id="3.40.710.10:FF:000005">
    <property type="entry name" value="Glutaminase"/>
    <property type="match status" value="1"/>
</dbReference>
<dbReference type="Gene3D" id="3.40.710.10">
    <property type="entry name" value="DD-peptidase/beta-lactamase superfamily"/>
    <property type="match status" value="1"/>
</dbReference>
<dbReference type="SUPFAM" id="SSF56601">
    <property type="entry name" value="beta-lactamase/transpeptidase-like"/>
    <property type="match status" value="1"/>
</dbReference>
<organism evidence="7 8">
    <name type="scientific">Fulvivirga imtechensis AK7</name>
    <dbReference type="NCBI Taxonomy" id="1237149"/>
    <lineage>
        <taxon>Bacteria</taxon>
        <taxon>Pseudomonadati</taxon>
        <taxon>Bacteroidota</taxon>
        <taxon>Cytophagia</taxon>
        <taxon>Cytophagales</taxon>
        <taxon>Fulvivirgaceae</taxon>
        <taxon>Fulvivirga</taxon>
    </lineage>
</organism>
<dbReference type="PANTHER" id="PTHR12544">
    <property type="entry name" value="GLUTAMINASE"/>
    <property type="match status" value="1"/>
</dbReference>
<dbReference type="Proteomes" id="UP000011135">
    <property type="component" value="Unassembled WGS sequence"/>
</dbReference>
<dbReference type="NCBIfam" id="NF002133">
    <property type="entry name" value="PRK00971.1-2"/>
    <property type="match status" value="1"/>
</dbReference>
<feature type="binding site" evidence="6">
    <location>
        <position position="159"/>
    </location>
    <ligand>
        <name>substrate</name>
    </ligand>
</feature>
<feature type="binding site" evidence="6">
    <location>
        <position position="166"/>
    </location>
    <ligand>
        <name>substrate</name>
    </ligand>
</feature>
<dbReference type="HAMAP" id="MF_00313">
    <property type="entry name" value="Glutaminase"/>
    <property type="match status" value="1"/>
</dbReference>
<feature type="binding site" evidence="6">
    <location>
        <position position="115"/>
    </location>
    <ligand>
        <name>substrate</name>
    </ligand>
</feature>
<comment type="subunit">
    <text evidence="2 6">Homotetramer.</text>
</comment>
<evidence type="ECO:0000256" key="4">
    <source>
        <dbReference type="ARBA" id="ARBA00022801"/>
    </source>
</evidence>
<dbReference type="GO" id="GO:0006543">
    <property type="term" value="P:L-glutamine catabolic process"/>
    <property type="evidence" value="ECO:0007669"/>
    <property type="project" value="TreeGrafter"/>
</dbReference>
<comment type="catalytic activity">
    <reaction evidence="5 6">
        <text>L-glutamine + H2O = L-glutamate + NH4(+)</text>
        <dbReference type="Rhea" id="RHEA:15889"/>
        <dbReference type="ChEBI" id="CHEBI:15377"/>
        <dbReference type="ChEBI" id="CHEBI:28938"/>
        <dbReference type="ChEBI" id="CHEBI:29985"/>
        <dbReference type="ChEBI" id="CHEBI:58359"/>
        <dbReference type="EC" id="3.5.1.2"/>
    </reaction>
</comment>
<keyword evidence="6" id="KW-0007">Acetylation</keyword>
<evidence type="ECO:0000256" key="2">
    <source>
        <dbReference type="ARBA" id="ARBA00011881"/>
    </source>
</evidence>
<dbReference type="AlphaFoldDB" id="L8JVK1"/>
<comment type="caution">
    <text evidence="7">The sequence shown here is derived from an EMBL/GenBank/DDBJ whole genome shotgun (WGS) entry which is preliminary data.</text>
</comment>
<evidence type="ECO:0000256" key="6">
    <source>
        <dbReference type="HAMAP-Rule" id="MF_00313"/>
    </source>
</evidence>
<dbReference type="InterPro" id="IPR015868">
    <property type="entry name" value="Glutaminase"/>
</dbReference>
<dbReference type="InterPro" id="IPR012338">
    <property type="entry name" value="Beta-lactam/transpept-like"/>
</dbReference>
<comment type="similarity">
    <text evidence="1 6">Belongs to the glutaminase family.</text>
</comment>
<dbReference type="PANTHER" id="PTHR12544:SF29">
    <property type="entry name" value="GLUTAMINASE"/>
    <property type="match status" value="1"/>
</dbReference>
<sequence length="306" mass="33890">MLMKYQQILEEIHKEVVPLLGDGKVADYIPELAKVDPGKFGIYLLFLNEEAYYIGDAHEKFSIQSISKVFMLALTVAHLGEKVYERVNVEPSGDPFNSLVQLEYECGIPRNPFINSGALVITDLMISHLNNPKEELLSFIRELVGQEDICYNETIAASEKACGFKNAAMVNLMKSFGNIKNDVEEVLDLYFDFCSIEMNCNELARAFRVFANHGKGVIDAKRYITESQFKRMTAIMQTCGFYDEAGEFAFRVGLPGKSGVGGGIAAILPGEYSIVVWSPGLNPKGNSLAGMKALELFTTKTGTSIF</sequence>
<dbReference type="NCBIfam" id="NF002132">
    <property type="entry name" value="PRK00971.1-1"/>
    <property type="match status" value="1"/>
</dbReference>
<evidence type="ECO:0000256" key="3">
    <source>
        <dbReference type="ARBA" id="ARBA00012918"/>
    </source>
</evidence>
<dbReference type="NCBIfam" id="TIGR03814">
    <property type="entry name" value="Gln_ase"/>
    <property type="match status" value="1"/>
</dbReference>
<feature type="binding site" evidence="6">
    <location>
        <position position="65"/>
    </location>
    <ligand>
        <name>substrate</name>
    </ligand>
</feature>
<proteinExistence type="inferred from homology"/>
<dbReference type="GO" id="GO:0004359">
    <property type="term" value="F:glutaminase activity"/>
    <property type="evidence" value="ECO:0007669"/>
    <property type="project" value="UniProtKB-UniRule"/>
</dbReference>
<dbReference type="eggNOG" id="COG2066">
    <property type="taxonomic scope" value="Bacteria"/>
</dbReference>
<evidence type="ECO:0000256" key="5">
    <source>
        <dbReference type="ARBA" id="ARBA00049534"/>
    </source>
</evidence>